<feature type="compositionally biased region" description="Low complexity" evidence="1">
    <location>
        <begin position="29"/>
        <end position="39"/>
    </location>
</feature>
<protein>
    <submittedName>
        <fullName evidence="2">Uncharacterized protein</fullName>
    </submittedName>
</protein>
<name>A0ABY7B1D6_9PSEU</name>
<proteinExistence type="predicted"/>
<feature type="compositionally biased region" description="Polar residues" evidence="1">
    <location>
        <begin position="50"/>
        <end position="61"/>
    </location>
</feature>
<evidence type="ECO:0000313" key="2">
    <source>
        <dbReference type="EMBL" id="WAL64726.1"/>
    </source>
</evidence>
<dbReference type="Proteomes" id="UP001163203">
    <property type="component" value="Chromosome"/>
</dbReference>
<evidence type="ECO:0000256" key="1">
    <source>
        <dbReference type="SAM" id="MobiDB-lite"/>
    </source>
</evidence>
<sequence length="108" mass="10689">MLGLLIGAVLHPEAGSEGAVPVGHAILLGASPSGGQSPAGEHDAHLNHPQAASVTTRSGGETAQLAVEPIPPAASGVPVRSPVSTAAPVRPADQAGRRHLLDLGVLRI</sequence>
<accession>A0ABY7B1D6</accession>
<feature type="region of interest" description="Disordered" evidence="1">
    <location>
        <begin position="29"/>
        <end position="91"/>
    </location>
</feature>
<evidence type="ECO:0000313" key="3">
    <source>
        <dbReference type="Proteomes" id="UP001163203"/>
    </source>
</evidence>
<keyword evidence="3" id="KW-1185">Reference proteome</keyword>
<dbReference type="EMBL" id="CP113836">
    <property type="protein sequence ID" value="WAL64726.1"/>
    <property type="molecule type" value="Genomic_DNA"/>
</dbReference>
<organism evidence="2 3">
    <name type="scientific">Amycolatopsis cynarae</name>
    <dbReference type="NCBI Taxonomy" id="2995223"/>
    <lineage>
        <taxon>Bacteria</taxon>
        <taxon>Bacillati</taxon>
        <taxon>Actinomycetota</taxon>
        <taxon>Actinomycetes</taxon>
        <taxon>Pseudonocardiales</taxon>
        <taxon>Pseudonocardiaceae</taxon>
        <taxon>Amycolatopsis</taxon>
    </lineage>
</organism>
<dbReference type="RefSeq" id="WP_268754949.1">
    <property type="nucleotide sequence ID" value="NZ_CP113836.1"/>
</dbReference>
<gene>
    <name evidence="2" type="ORF">ORV05_27765</name>
</gene>
<reference evidence="2" key="1">
    <citation type="submission" date="2022-11" db="EMBL/GenBank/DDBJ databases">
        <authorList>
            <person name="Mo P."/>
        </authorList>
    </citation>
    <scope>NUCLEOTIDE SEQUENCE</scope>
    <source>
        <strain evidence="2">HUAS 11-8</strain>
    </source>
</reference>